<dbReference type="Pfam" id="PF13377">
    <property type="entry name" value="Peripla_BP_3"/>
    <property type="match status" value="1"/>
</dbReference>
<reference evidence="5" key="1">
    <citation type="submission" date="2021-01" db="EMBL/GenBank/DDBJ databases">
        <title>Whole genome shotgun sequence of Rugosimonospora africana NBRC 104875.</title>
        <authorList>
            <person name="Komaki H."/>
            <person name="Tamura T."/>
        </authorList>
    </citation>
    <scope>NUCLEOTIDE SEQUENCE</scope>
    <source>
        <strain evidence="5">NBRC 104875</strain>
    </source>
</reference>
<keyword evidence="6" id="KW-1185">Reference proteome</keyword>
<dbReference type="InterPro" id="IPR000843">
    <property type="entry name" value="HTH_LacI"/>
</dbReference>
<dbReference type="PANTHER" id="PTHR30146">
    <property type="entry name" value="LACI-RELATED TRANSCRIPTIONAL REPRESSOR"/>
    <property type="match status" value="1"/>
</dbReference>
<dbReference type="EMBL" id="BONZ01000034">
    <property type="protein sequence ID" value="GIH15447.1"/>
    <property type="molecule type" value="Genomic_DNA"/>
</dbReference>
<dbReference type="Gene3D" id="3.40.50.2300">
    <property type="match status" value="2"/>
</dbReference>
<keyword evidence="1" id="KW-0805">Transcription regulation</keyword>
<keyword evidence="3" id="KW-0804">Transcription</keyword>
<name>A0A8J3VQV6_9ACTN</name>
<dbReference type="Gene3D" id="1.10.260.40">
    <property type="entry name" value="lambda repressor-like DNA-binding domains"/>
    <property type="match status" value="1"/>
</dbReference>
<dbReference type="InterPro" id="IPR046335">
    <property type="entry name" value="LacI/GalR-like_sensor"/>
</dbReference>
<gene>
    <name evidence="5" type="ORF">Raf01_36190</name>
</gene>
<evidence type="ECO:0000313" key="6">
    <source>
        <dbReference type="Proteomes" id="UP000642748"/>
    </source>
</evidence>
<dbReference type="SUPFAM" id="SSF53822">
    <property type="entry name" value="Periplasmic binding protein-like I"/>
    <property type="match status" value="1"/>
</dbReference>
<dbReference type="GO" id="GO:0000976">
    <property type="term" value="F:transcription cis-regulatory region binding"/>
    <property type="evidence" value="ECO:0007669"/>
    <property type="project" value="TreeGrafter"/>
</dbReference>
<dbReference type="InterPro" id="IPR028082">
    <property type="entry name" value="Peripla_BP_I"/>
</dbReference>
<dbReference type="InterPro" id="IPR010982">
    <property type="entry name" value="Lambda_DNA-bd_dom_sf"/>
</dbReference>
<dbReference type="SUPFAM" id="SSF47413">
    <property type="entry name" value="lambda repressor-like DNA-binding domains"/>
    <property type="match status" value="1"/>
</dbReference>
<dbReference type="PROSITE" id="PS50932">
    <property type="entry name" value="HTH_LACI_2"/>
    <property type="match status" value="1"/>
</dbReference>
<evidence type="ECO:0000313" key="5">
    <source>
        <dbReference type="EMBL" id="GIH15447.1"/>
    </source>
</evidence>
<proteinExistence type="predicted"/>
<dbReference type="Proteomes" id="UP000642748">
    <property type="component" value="Unassembled WGS sequence"/>
</dbReference>
<comment type="caution">
    <text evidence="5">The sequence shown here is derived from an EMBL/GenBank/DDBJ whole genome shotgun (WGS) entry which is preliminary data.</text>
</comment>
<dbReference type="CDD" id="cd01574">
    <property type="entry name" value="PBP1_LacI"/>
    <property type="match status" value="1"/>
</dbReference>
<sequence>MALPPSLTPGDRLNIIIGVTGRATTGSRKNAGSASISDVAGSAGVSLMTVSRVINGHPRVSEETRRRVLAAIRKLNYRPIRAARDLSRGRSRSVTVMTSNTTLYGRAALLQGIEEAARYAGLHTDIGILESPRPSAVEAAIERSCDPASGGVIVIAFDLAGVRALRAIPAGIPVAAAVEINNVKDSRAYPTAALDDRAAAFAATQHLLDLGHRTVHHVSIPSSTNASARLQGWRAALREARARIPEVIAGGWTPQSGYEAGQRLAADRQVTAVLCGNDDLALGVIHALRQAGRAVPDSVSVVGFDDVPSAAFYAPPLTTVRLDFVGLGHDCFALLQHAADPDSIMPEFNAAAPKLVVRETTRPPRRP</sequence>
<feature type="domain" description="HTH lacI-type" evidence="4">
    <location>
        <begin position="34"/>
        <end position="88"/>
    </location>
</feature>
<dbReference type="Pfam" id="PF00356">
    <property type="entry name" value="LacI"/>
    <property type="match status" value="1"/>
</dbReference>
<keyword evidence="2" id="KW-0238">DNA-binding</keyword>
<dbReference type="PROSITE" id="PS00356">
    <property type="entry name" value="HTH_LACI_1"/>
    <property type="match status" value="1"/>
</dbReference>
<protein>
    <submittedName>
        <fullName evidence="5">LacI family transcriptional regulator</fullName>
    </submittedName>
</protein>
<dbReference type="AlphaFoldDB" id="A0A8J3VQV6"/>
<dbReference type="PANTHER" id="PTHR30146:SF109">
    <property type="entry name" value="HTH-TYPE TRANSCRIPTIONAL REGULATOR GALS"/>
    <property type="match status" value="1"/>
</dbReference>
<dbReference type="SMART" id="SM00354">
    <property type="entry name" value="HTH_LACI"/>
    <property type="match status" value="1"/>
</dbReference>
<organism evidence="5 6">
    <name type="scientific">Rugosimonospora africana</name>
    <dbReference type="NCBI Taxonomy" id="556532"/>
    <lineage>
        <taxon>Bacteria</taxon>
        <taxon>Bacillati</taxon>
        <taxon>Actinomycetota</taxon>
        <taxon>Actinomycetes</taxon>
        <taxon>Micromonosporales</taxon>
        <taxon>Micromonosporaceae</taxon>
        <taxon>Rugosimonospora</taxon>
    </lineage>
</organism>
<evidence type="ECO:0000256" key="3">
    <source>
        <dbReference type="ARBA" id="ARBA00023163"/>
    </source>
</evidence>
<accession>A0A8J3VQV6</accession>
<evidence type="ECO:0000256" key="1">
    <source>
        <dbReference type="ARBA" id="ARBA00023015"/>
    </source>
</evidence>
<evidence type="ECO:0000256" key="2">
    <source>
        <dbReference type="ARBA" id="ARBA00023125"/>
    </source>
</evidence>
<dbReference type="CDD" id="cd01392">
    <property type="entry name" value="HTH_LacI"/>
    <property type="match status" value="1"/>
</dbReference>
<dbReference type="GO" id="GO:0003700">
    <property type="term" value="F:DNA-binding transcription factor activity"/>
    <property type="evidence" value="ECO:0007669"/>
    <property type="project" value="TreeGrafter"/>
</dbReference>
<evidence type="ECO:0000259" key="4">
    <source>
        <dbReference type="PROSITE" id="PS50932"/>
    </source>
</evidence>